<reference evidence="1" key="1">
    <citation type="submission" date="2022-04" db="EMBL/GenBank/DDBJ databases">
        <title>Genome of the entomopathogenic fungus Entomophthora muscae.</title>
        <authorList>
            <person name="Elya C."/>
            <person name="Lovett B.R."/>
            <person name="Lee E."/>
            <person name="Macias A.M."/>
            <person name="Hajek A.E."/>
            <person name="De Bivort B.L."/>
            <person name="Kasson M.T."/>
            <person name="De Fine Licht H.H."/>
            <person name="Stajich J.E."/>
        </authorList>
    </citation>
    <scope>NUCLEOTIDE SEQUENCE</scope>
    <source>
        <strain evidence="1">Berkeley</strain>
    </source>
</reference>
<name>A0ACC2SF53_9FUNG</name>
<evidence type="ECO:0000313" key="1">
    <source>
        <dbReference type="EMBL" id="KAJ9060797.1"/>
    </source>
</evidence>
<proteinExistence type="predicted"/>
<dbReference type="EMBL" id="QTSX02005131">
    <property type="protein sequence ID" value="KAJ9060797.1"/>
    <property type="molecule type" value="Genomic_DNA"/>
</dbReference>
<dbReference type="Proteomes" id="UP001165960">
    <property type="component" value="Unassembled WGS sequence"/>
</dbReference>
<protein>
    <submittedName>
        <fullName evidence="1">Uncharacterized protein</fullName>
    </submittedName>
</protein>
<gene>
    <name evidence="1" type="ORF">DSO57_1026936</name>
</gene>
<comment type="caution">
    <text evidence="1">The sequence shown here is derived from an EMBL/GenBank/DDBJ whole genome shotgun (WGS) entry which is preliminary data.</text>
</comment>
<accession>A0ACC2SF53</accession>
<organism evidence="1 2">
    <name type="scientific">Entomophthora muscae</name>
    <dbReference type="NCBI Taxonomy" id="34485"/>
    <lineage>
        <taxon>Eukaryota</taxon>
        <taxon>Fungi</taxon>
        <taxon>Fungi incertae sedis</taxon>
        <taxon>Zoopagomycota</taxon>
        <taxon>Entomophthoromycotina</taxon>
        <taxon>Entomophthoromycetes</taxon>
        <taxon>Entomophthorales</taxon>
        <taxon>Entomophthoraceae</taxon>
        <taxon>Entomophthora</taxon>
    </lineage>
</organism>
<sequence length="81" mass="9024">MVWFSCSGWLSGLRNLARIKLLRSFIEASRAELDIQERSGSVVRSGWARTEGWGSRSMAGLGLIVASDVKPSILFEFTYRG</sequence>
<keyword evidence="2" id="KW-1185">Reference proteome</keyword>
<evidence type="ECO:0000313" key="2">
    <source>
        <dbReference type="Proteomes" id="UP001165960"/>
    </source>
</evidence>